<accession>A0A538U064</accession>
<dbReference type="InterPro" id="IPR014717">
    <property type="entry name" value="Transl_elong_EF1B/ribsomal_bS6"/>
</dbReference>
<comment type="caution">
    <text evidence="2">The sequence shown here is derived from an EMBL/GenBank/DDBJ whole genome shotgun (WGS) entry which is preliminary data.</text>
</comment>
<evidence type="ECO:0000313" key="2">
    <source>
        <dbReference type="EMBL" id="TMQ69243.1"/>
    </source>
</evidence>
<gene>
    <name evidence="2" type="ORF">E6K81_15340</name>
</gene>
<proteinExistence type="predicted"/>
<evidence type="ECO:0000256" key="1">
    <source>
        <dbReference type="SAM" id="Phobius"/>
    </source>
</evidence>
<feature type="transmembrane region" description="Helical" evidence="1">
    <location>
        <begin position="12"/>
        <end position="33"/>
    </location>
</feature>
<evidence type="ECO:0008006" key="4">
    <source>
        <dbReference type="Google" id="ProtNLM"/>
    </source>
</evidence>
<protein>
    <recommendedName>
        <fullName evidence="4">Type 4a pilus biogenesis protein PilO</fullName>
    </recommendedName>
</protein>
<dbReference type="Gene3D" id="3.30.70.60">
    <property type="match status" value="1"/>
</dbReference>
<name>A0A538U064_UNCEI</name>
<keyword evidence="1" id="KW-0812">Transmembrane</keyword>
<evidence type="ECO:0000313" key="3">
    <source>
        <dbReference type="Proteomes" id="UP000319771"/>
    </source>
</evidence>
<organism evidence="2 3">
    <name type="scientific">Eiseniibacteriota bacterium</name>
    <dbReference type="NCBI Taxonomy" id="2212470"/>
    <lineage>
        <taxon>Bacteria</taxon>
        <taxon>Candidatus Eiseniibacteriota</taxon>
    </lineage>
</organism>
<reference evidence="2 3" key="1">
    <citation type="journal article" date="2019" name="Nat. Microbiol.">
        <title>Mediterranean grassland soil C-N compound turnover is dependent on rainfall and depth, and is mediated by genomically divergent microorganisms.</title>
        <authorList>
            <person name="Diamond S."/>
            <person name="Andeer P.F."/>
            <person name="Li Z."/>
            <person name="Crits-Christoph A."/>
            <person name="Burstein D."/>
            <person name="Anantharaman K."/>
            <person name="Lane K.R."/>
            <person name="Thomas B.C."/>
            <person name="Pan C."/>
            <person name="Northen T.R."/>
            <person name="Banfield J.F."/>
        </authorList>
    </citation>
    <scope>NUCLEOTIDE SEQUENCE [LARGE SCALE GENOMIC DNA]</scope>
    <source>
        <strain evidence="2">WS_11</strain>
    </source>
</reference>
<keyword evidence="1" id="KW-0472">Membrane</keyword>
<dbReference type="Pfam" id="PF04350">
    <property type="entry name" value="PilO"/>
    <property type="match status" value="1"/>
</dbReference>
<dbReference type="AlphaFoldDB" id="A0A538U064"/>
<dbReference type="Proteomes" id="UP000319771">
    <property type="component" value="Unassembled WGS sequence"/>
</dbReference>
<keyword evidence="1" id="KW-1133">Transmembrane helix</keyword>
<dbReference type="EMBL" id="VBPB01000326">
    <property type="protein sequence ID" value="TMQ69243.1"/>
    <property type="molecule type" value="Genomic_DNA"/>
</dbReference>
<sequence>MNPVLAAQLRKQWPLVAAAVIFLLFIPIHLLAFQPALHRYQAALQRAAETGMPLDPERAPHMMPARVFALLSDNSLPADAADRQSNSGELASNLIDDVSRTASKHGMDVIATEPGATTRMTRAVQVRAHIRVSCSYGGFVAFLDDLSRSGRLISVDRFSLLPVSSGGRMLDMWVTRYVLKQTGDRH</sequence>
<dbReference type="InterPro" id="IPR007445">
    <property type="entry name" value="PilO"/>
</dbReference>